<gene>
    <name evidence="2" type="ORF">CK203_093421</name>
</gene>
<dbReference type="EMBL" id="QGNW01002201">
    <property type="protein sequence ID" value="RVW23255.1"/>
    <property type="molecule type" value="Genomic_DNA"/>
</dbReference>
<reference evidence="2 3" key="1">
    <citation type="journal article" date="2018" name="PLoS Genet.">
        <title>Population sequencing reveals clonal diversity and ancestral inbreeding in the grapevine cultivar Chardonnay.</title>
        <authorList>
            <person name="Roach M.J."/>
            <person name="Johnson D.L."/>
            <person name="Bohlmann J."/>
            <person name="van Vuuren H.J."/>
            <person name="Jones S.J."/>
            <person name="Pretorius I.S."/>
            <person name="Schmidt S.A."/>
            <person name="Borneman A.R."/>
        </authorList>
    </citation>
    <scope>NUCLEOTIDE SEQUENCE [LARGE SCALE GENOMIC DNA]</scope>
    <source>
        <strain evidence="3">cv. Chardonnay</strain>
        <tissue evidence="2">Leaf</tissue>
    </source>
</reference>
<comment type="caution">
    <text evidence="2">The sequence shown here is derived from an EMBL/GenBank/DDBJ whole genome shotgun (WGS) entry which is preliminary data.</text>
</comment>
<name>A0A438CJA8_VITVI</name>
<organism evidence="2 3">
    <name type="scientific">Vitis vinifera</name>
    <name type="common">Grape</name>
    <dbReference type="NCBI Taxonomy" id="29760"/>
    <lineage>
        <taxon>Eukaryota</taxon>
        <taxon>Viridiplantae</taxon>
        <taxon>Streptophyta</taxon>
        <taxon>Embryophyta</taxon>
        <taxon>Tracheophyta</taxon>
        <taxon>Spermatophyta</taxon>
        <taxon>Magnoliopsida</taxon>
        <taxon>eudicotyledons</taxon>
        <taxon>Gunneridae</taxon>
        <taxon>Pentapetalae</taxon>
        <taxon>rosids</taxon>
        <taxon>Vitales</taxon>
        <taxon>Vitaceae</taxon>
        <taxon>Viteae</taxon>
        <taxon>Vitis</taxon>
    </lineage>
</organism>
<dbReference type="AlphaFoldDB" id="A0A438CJA8"/>
<accession>A0A438CJA8</accession>
<sequence length="166" mass="18008">MASSASGRKVPPRGRGGIRTLSDLNRTAGDGSDSDSDGQEYYTGGEKRLLSFKVLGVFGSQENGFLTSKVRQLKQFLSLSEIFQLPSTAASRRILVGLELLHLLCLVLAWAPDSVLPGRWGNNADHGHEVTPSLNEANRVVQSALLGMCNVHHLDETPQWDWPGLG</sequence>
<evidence type="ECO:0000313" key="2">
    <source>
        <dbReference type="EMBL" id="RVW23255.1"/>
    </source>
</evidence>
<evidence type="ECO:0000313" key="3">
    <source>
        <dbReference type="Proteomes" id="UP000288805"/>
    </source>
</evidence>
<protein>
    <submittedName>
        <fullName evidence="2">Uncharacterized protein</fullName>
    </submittedName>
</protein>
<evidence type="ECO:0000256" key="1">
    <source>
        <dbReference type="SAM" id="MobiDB-lite"/>
    </source>
</evidence>
<proteinExistence type="predicted"/>
<feature type="region of interest" description="Disordered" evidence="1">
    <location>
        <begin position="1"/>
        <end position="40"/>
    </location>
</feature>
<dbReference type="Proteomes" id="UP000288805">
    <property type="component" value="Unassembled WGS sequence"/>
</dbReference>